<dbReference type="EMBL" id="CAJNIZ010009846">
    <property type="protein sequence ID" value="CAE7289308.1"/>
    <property type="molecule type" value="Genomic_DNA"/>
</dbReference>
<proteinExistence type="predicted"/>
<comment type="caution">
    <text evidence="3">The sequence shown here is derived from an EMBL/GenBank/DDBJ whole genome shotgun (WGS) entry which is preliminary data.</text>
</comment>
<gene>
    <name evidence="3" type="primary">sol</name>
    <name evidence="3" type="ORF">SPIL2461_LOCUS6504</name>
</gene>
<evidence type="ECO:0000313" key="4">
    <source>
        <dbReference type="Proteomes" id="UP000649617"/>
    </source>
</evidence>
<dbReference type="InterPro" id="IPR000504">
    <property type="entry name" value="RRM_dom"/>
</dbReference>
<keyword evidence="4" id="KW-1185">Reference proteome</keyword>
<evidence type="ECO:0000259" key="2">
    <source>
        <dbReference type="PROSITE" id="PS50102"/>
    </source>
</evidence>
<sequence length="102" mass="9669">CDPGFNPNPAGAYASPGFDQPGMPGGFAGGGYGGCGGGCGGCGGGCSGCGGCGGGGGDFNKGGNVPGTKLYVGNLPGDIQRQALDVVFKTYGEVTDIHIMTG</sequence>
<dbReference type="GO" id="GO:0003723">
    <property type="term" value="F:RNA binding"/>
    <property type="evidence" value="ECO:0007669"/>
    <property type="project" value="UniProtKB-UniRule"/>
</dbReference>
<protein>
    <submittedName>
        <fullName evidence="3">Sol protein</fullName>
    </submittedName>
</protein>
<accession>A0A812NF59</accession>
<dbReference type="CDD" id="cd00590">
    <property type="entry name" value="RRM_SF"/>
    <property type="match status" value="1"/>
</dbReference>
<dbReference type="Pfam" id="PF00076">
    <property type="entry name" value="RRM_1"/>
    <property type="match status" value="1"/>
</dbReference>
<name>A0A812NF59_SYMPI</name>
<dbReference type="SUPFAM" id="SSF54928">
    <property type="entry name" value="RNA-binding domain, RBD"/>
    <property type="match status" value="1"/>
</dbReference>
<organism evidence="3 4">
    <name type="scientific">Symbiodinium pilosum</name>
    <name type="common">Dinoflagellate</name>
    <dbReference type="NCBI Taxonomy" id="2952"/>
    <lineage>
        <taxon>Eukaryota</taxon>
        <taxon>Sar</taxon>
        <taxon>Alveolata</taxon>
        <taxon>Dinophyceae</taxon>
        <taxon>Suessiales</taxon>
        <taxon>Symbiodiniaceae</taxon>
        <taxon>Symbiodinium</taxon>
    </lineage>
</organism>
<reference evidence="3" key="1">
    <citation type="submission" date="2021-02" db="EMBL/GenBank/DDBJ databases">
        <authorList>
            <person name="Dougan E. K."/>
            <person name="Rhodes N."/>
            <person name="Thang M."/>
            <person name="Chan C."/>
        </authorList>
    </citation>
    <scope>NUCLEOTIDE SEQUENCE</scope>
</reference>
<feature type="non-terminal residue" evidence="3">
    <location>
        <position position="1"/>
    </location>
</feature>
<dbReference type="Gene3D" id="3.30.70.330">
    <property type="match status" value="1"/>
</dbReference>
<dbReference type="AlphaFoldDB" id="A0A812NF59"/>
<dbReference type="PROSITE" id="PS50102">
    <property type="entry name" value="RRM"/>
    <property type="match status" value="1"/>
</dbReference>
<feature type="non-terminal residue" evidence="3">
    <location>
        <position position="102"/>
    </location>
</feature>
<dbReference type="InterPro" id="IPR035979">
    <property type="entry name" value="RBD_domain_sf"/>
</dbReference>
<evidence type="ECO:0000313" key="3">
    <source>
        <dbReference type="EMBL" id="CAE7289308.1"/>
    </source>
</evidence>
<dbReference type="Proteomes" id="UP000649617">
    <property type="component" value="Unassembled WGS sequence"/>
</dbReference>
<dbReference type="InterPro" id="IPR012677">
    <property type="entry name" value="Nucleotide-bd_a/b_plait_sf"/>
</dbReference>
<evidence type="ECO:0000256" key="1">
    <source>
        <dbReference type="PROSITE-ProRule" id="PRU00176"/>
    </source>
</evidence>
<keyword evidence="1" id="KW-0694">RNA-binding</keyword>
<dbReference type="OrthoDB" id="410044at2759"/>
<feature type="domain" description="RRM" evidence="2">
    <location>
        <begin position="68"/>
        <end position="102"/>
    </location>
</feature>